<dbReference type="AlphaFoldDB" id="A0AAN8EL84"/>
<evidence type="ECO:0000313" key="11">
    <source>
        <dbReference type="Proteomes" id="UP001316803"/>
    </source>
</evidence>
<dbReference type="EMBL" id="JAKLMC020000002">
    <property type="protein sequence ID" value="KAK5957858.1"/>
    <property type="molecule type" value="Genomic_DNA"/>
</dbReference>
<keyword evidence="5" id="KW-0732">Signal</keyword>
<evidence type="ECO:0000256" key="8">
    <source>
        <dbReference type="ARBA" id="ARBA00023326"/>
    </source>
</evidence>
<reference evidence="10 11" key="1">
    <citation type="submission" date="2022-12" db="EMBL/GenBank/DDBJ databases">
        <title>Genomic features and morphological characterization of a novel Knufia sp. strain isolated from spacecraft assembly facility.</title>
        <authorList>
            <person name="Teixeira M."/>
            <person name="Chander A.M."/>
            <person name="Stajich J.E."/>
            <person name="Venkateswaran K."/>
        </authorList>
    </citation>
    <scope>NUCLEOTIDE SEQUENCE [LARGE SCALE GENOMIC DNA]</scope>
    <source>
        <strain evidence="10 11">FJI-L2-BK-P2</strain>
    </source>
</reference>
<dbReference type="Proteomes" id="UP001316803">
    <property type="component" value="Unassembled WGS sequence"/>
</dbReference>
<evidence type="ECO:0000256" key="3">
    <source>
        <dbReference type="ARBA" id="ARBA00022525"/>
    </source>
</evidence>
<accession>A0AAN8EL84</accession>
<keyword evidence="7" id="KW-0119">Carbohydrate metabolism</keyword>
<evidence type="ECO:0000256" key="7">
    <source>
        <dbReference type="ARBA" id="ARBA00023277"/>
    </source>
</evidence>
<dbReference type="SUPFAM" id="SSF53474">
    <property type="entry name" value="alpha/beta-Hydrolases"/>
    <property type="match status" value="1"/>
</dbReference>
<dbReference type="Gene3D" id="3.40.50.1820">
    <property type="entry name" value="alpha/beta hydrolase"/>
    <property type="match status" value="1"/>
</dbReference>
<sequence length="198" mass="21855">MAFDDLQFTSDLVAHILKNRSIEPSRIYASGKSNGGGFVSTLACSSNGDEFAASAMAALALYIDCNANRGINVAPSCGGGRPRKILQAHGSNDQTIPYDALDNGYRHLPRINWWVGWWAQRNGCTDKQQPFESNGYQKVVWSSCMGVNNAVQHYKVDGLGHCWPDNTDQNNDYKEKTCGSYALDFTDKVLEFFGARTL</sequence>
<keyword evidence="3" id="KW-0964">Secreted</keyword>
<comment type="subcellular location">
    <subcellularLocation>
        <location evidence="1">Secreted</location>
    </subcellularLocation>
</comment>
<dbReference type="GO" id="GO:0045493">
    <property type="term" value="P:xylan catabolic process"/>
    <property type="evidence" value="ECO:0007669"/>
    <property type="project" value="UniProtKB-KW"/>
</dbReference>
<dbReference type="PANTHER" id="PTHR38050">
    <property type="match status" value="1"/>
</dbReference>
<dbReference type="PANTHER" id="PTHR38050:SF2">
    <property type="entry name" value="FERULOYL ESTERASE C-RELATED"/>
    <property type="match status" value="1"/>
</dbReference>
<name>A0AAN8EL84_9EURO</name>
<comment type="catalytic activity">
    <reaction evidence="9">
        <text>feruloyl-polysaccharide + H2O = ferulate + polysaccharide.</text>
        <dbReference type="EC" id="3.1.1.73"/>
    </reaction>
</comment>
<dbReference type="EC" id="3.1.1.73" evidence="2"/>
<organism evidence="10 11">
    <name type="scientific">Knufia fluminis</name>
    <dbReference type="NCBI Taxonomy" id="191047"/>
    <lineage>
        <taxon>Eukaryota</taxon>
        <taxon>Fungi</taxon>
        <taxon>Dikarya</taxon>
        <taxon>Ascomycota</taxon>
        <taxon>Pezizomycotina</taxon>
        <taxon>Eurotiomycetes</taxon>
        <taxon>Chaetothyriomycetidae</taxon>
        <taxon>Chaetothyriales</taxon>
        <taxon>Trichomeriaceae</taxon>
        <taxon>Knufia</taxon>
    </lineage>
</organism>
<evidence type="ECO:0000256" key="9">
    <source>
        <dbReference type="ARBA" id="ARBA00034075"/>
    </source>
</evidence>
<keyword evidence="6" id="KW-0378">Hydrolase</keyword>
<proteinExistence type="predicted"/>
<keyword evidence="4" id="KW-0858">Xylan degradation</keyword>
<keyword evidence="8" id="KW-0624">Polysaccharide degradation</keyword>
<evidence type="ECO:0000256" key="6">
    <source>
        <dbReference type="ARBA" id="ARBA00022801"/>
    </source>
</evidence>
<dbReference type="InterPro" id="IPR043595">
    <property type="entry name" value="FaeB/C/D"/>
</dbReference>
<keyword evidence="11" id="KW-1185">Reference proteome</keyword>
<evidence type="ECO:0000256" key="5">
    <source>
        <dbReference type="ARBA" id="ARBA00022729"/>
    </source>
</evidence>
<gene>
    <name evidence="10" type="ORF">OHC33_001047</name>
</gene>
<comment type="caution">
    <text evidence="10">The sequence shown here is derived from an EMBL/GenBank/DDBJ whole genome shotgun (WGS) entry which is preliminary data.</text>
</comment>
<evidence type="ECO:0000256" key="2">
    <source>
        <dbReference type="ARBA" id="ARBA00013091"/>
    </source>
</evidence>
<evidence type="ECO:0000256" key="4">
    <source>
        <dbReference type="ARBA" id="ARBA00022651"/>
    </source>
</evidence>
<dbReference type="InterPro" id="IPR029058">
    <property type="entry name" value="AB_hydrolase_fold"/>
</dbReference>
<dbReference type="GO" id="GO:0005576">
    <property type="term" value="C:extracellular region"/>
    <property type="evidence" value="ECO:0007669"/>
    <property type="project" value="UniProtKB-SubCell"/>
</dbReference>
<evidence type="ECO:0000256" key="1">
    <source>
        <dbReference type="ARBA" id="ARBA00004613"/>
    </source>
</evidence>
<evidence type="ECO:0000313" key="10">
    <source>
        <dbReference type="EMBL" id="KAK5957858.1"/>
    </source>
</evidence>
<protein>
    <recommendedName>
        <fullName evidence="2">feruloyl esterase</fullName>
        <ecNumber evidence="2">3.1.1.73</ecNumber>
    </recommendedName>
</protein>
<dbReference type="GO" id="GO:0030600">
    <property type="term" value="F:feruloyl esterase activity"/>
    <property type="evidence" value="ECO:0007669"/>
    <property type="project" value="UniProtKB-EC"/>
</dbReference>